<gene>
    <name evidence="3" type="ORF">D0Z08_08090</name>
</gene>
<protein>
    <recommendedName>
        <fullName evidence="5">DUF998 domain-containing protein</fullName>
    </recommendedName>
</protein>
<feature type="signal peptide" evidence="2">
    <location>
        <begin position="1"/>
        <end position="20"/>
    </location>
</feature>
<dbReference type="Proteomes" id="UP000283644">
    <property type="component" value="Unassembled WGS sequence"/>
</dbReference>
<evidence type="ECO:0000256" key="2">
    <source>
        <dbReference type="SAM" id="SignalP"/>
    </source>
</evidence>
<name>A0A417Y4R4_9ACTN</name>
<reference evidence="3 4" key="1">
    <citation type="submission" date="2018-09" db="EMBL/GenBank/DDBJ databases">
        <title>Genome sequencing of Nocardioides immobilis CCTCC AB 2017083 for comparison to Nocardioides silvaticus.</title>
        <authorList>
            <person name="Li C."/>
            <person name="Wang G."/>
        </authorList>
    </citation>
    <scope>NUCLEOTIDE SEQUENCE [LARGE SCALE GENOMIC DNA]</scope>
    <source>
        <strain evidence="3 4">CCTCC AB 2017083</strain>
    </source>
</reference>
<evidence type="ECO:0000313" key="4">
    <source>
        <dbReference type="Proteomes" id="UP000283644"/>
    </source>
</evidence>
<organism evidence="3 4">
    <name type="scientific">Nocardioides immobilis</name>
    <dbReference type="NCBI Taxonomy" id="2049295"/>
    <lineage>
        <taxon>Bacteria</taxon>
        <taxon>Bacillati</taxon>
        <taxon>Actinomycetota</taxon>
        <taxon>Actinomycetes</taxon>
        <taxon>Propionibacteriales</taxon>
        <taxon>Nocardioidaceae</taxon>
        <taxon>Nocardioides</taxon>
    </lineage>
</organism>
<keyword evidence="4" id="KW-1185">Reference proteome</keyword>
<comment type="caution">
    <text evidence="3">The sequence shown here is derived from an EMBL/GenBank/DDBJ whole genome shotgun (WGS) entry which is preliminary data.</text>
</comment>
<keyword evidence="1" id="KW-0812">Transmembrane</keyword>
<feature type="chain" id="PRO_5039494219" description="DUF998 domain-containing protein" evidence="2">
    <location>
        <begin position="21"/>
        <end position="119"/>
    </location>
</feature>
<accession>A0A417Y4R4</accession>
<feature type="transmembrane region" description="Helical" evidence="1">
    <location>
        <begin position="65"/>
        <end position="87"/>
    </location>
</feature>
<dbReference type="AlphaFoldDB" id="A0A417Y4R4"/>
<dbReference type="OrthoDB" id="3790037at2"/>
<keyword evidence="1" id="KW-1133">Transmembrane helix</keyword>
<dbReference type="EMBL" id="QXGH01000012">
    <property type="protein sequence ID" value="RHW27629.1"/>
    <property type="molecule type" value="Genomic_DNA"/>
</dbReference>
<feature type="transmembrane region" description="Helical" evidence="1">
    <location>
        <begin position="99"/>
        <end position="117"/>
    </location>
</feature>
<keyword evidence="1" id="KW-0472">Membrane</keyword>
<proteinExistence type="predicted"/>
<evidence type="ECO:0008006" key="5">
    <source>
        <dbReference type="Google" id="ProtNLM"/>
    </source>
</evidence>
<evidence type="ECO:0000313" key="3">
    <source>
        <dbReference type="EMBL" id="RHW27629.1"/>
    </source>
</evidence>
<keyword evidence="2" id="KW-0732">Signal</keyword>
<dbReference type="RefSeq" id="WP_118924466.1">
    <property type="nucleotide sequence ID" value="NZ_QXGH01000012.1"/>
</dbReference>
<sequence length="119" mass="12253">MGCCLALAYLVALVRRTWFTVVPGAHPTTAAFAPPARRPAPGGPALALGLPTARLTSTRRPAARALVGGGLAWFALGVVGMHVFGWFAWAEGSLLSDTAFHASGLWVAATGFALLAVRA</sequence>
<evidence type="ECO:0000256" key="1">
    <source>
        <dbReference type="SAM" id="Phobius"/>
    </source>
</evidence>